<name>A0A5N6EAT0_9EURO</name>
<sequence>MLYRMFHTTFQSYPFFLSISFFLRLSHTKQYLFHYIVLNFFLCFLYSLLVLNQIRS</sequence>
<dbReference type="AlphaFoldDB" id="A0A5N6EAT0"/>
<evidence type="ECO:0000256" key="1">
    <source>
        <dbReference type="SAM" id="Phobius"/>
    </source>
</evidence>
<keyword evidence="1" id="KW-0472">Membrane</keyword>
<dbReference type="EMBL" id="ML733535">
    <property type="protein sequence ID" value="KAB8214459.1"/>
    <property type="molecule type" value="Genomic_DNA"/>
</dbReference>
<keyword evidence="1" id="KW-1133">Transmembrane helix</keyword>
<organism evidence="2 3">
    <name type="scientific">Aspergillus novoparasiticus</name>
    <dbReference type="NCBI Taxonomy" id="986946"/>
    <lineage>
        <taxon>Eukaryota</taxon>
        <taxon>Fungi</taxon>
        <taxon>Dikarya</taxon>
        <taxon>Ascomycota</taxon>
        <taxon>Pezizomycotina</taxon>
        <taxon>Eurotiomycetes</taxon>
        <taxon>Eurotiomycetidae</taxon>
        <taxon>Eurotiales</taxon>
        <taxon>Aspergillaceae</taxon>
        <taxon>Aspergillus</taxon>
        <taxon>Aspergillus subgen. Circumdati</taxon>
    </lineage>
</organism>
<keyword evidence="3" id="KW-1185">Reference proteome</keyword>
<evidence type="ECO:0000313" key="3">
    <source>
        <dbReference type="Proteomes" id="UP000326799"/>
    </source>
</evidence>
<protein>
    <submittedName>
        <fullName evidence="2">Uncharacterized protein</fullName>
    </submittedName>
</protein>
<gene>
    <name evidence="2" type="ORF">BDV33DRAFT_182614</name>
</gene>
<dbReference type="Proteomes" id="UP000326799">
    <property type="component" value="Unassembled WGS sequence"/>
</dbReference>
<accession>A0A5N6EAT0</accession>
<keyword evidence="1" id="KW-0812">Transmembrane</keyword>
<evidence type="ECO:0000313" key="2">
    <source>
        <dbReference type="EMBL" id="KAB8214459.1"/>
    </source>
</evidence>
<feature type="transmembrane region" description="Helical" evidence="1">
    <location>
        <begin position="32"/>
        <end position="51"/>
    </location>
</feature>
<reference evidence="2 3" key="1">
    <citation type="submission" date="2019-04" db="EMBL/GenBank/DDBJ databases">
        <title>Fungal friends and foes A comparative genomics study of 23 Aspergillus species from section Flavi.</title>
        <authorList>
            <consortium name="DOE Joint Genome Institute"/>
            <person name="Kjaerbolling I."/>
            <person name="Vesth T.C."/>
            <person name="Frisvad J.C."/>
            <person name="Nybo J.L."/>
            <person name="Theobald S."/>
            <person name="Kildgaard S."/>
            <person name="Petersen T.I."/>
            <person name="Kuo A."/>
            <person name="Sato A."/>
            <person name="Lyhne E.K."/>
            <person name="Kogle M.E."/>
            <person name="Wiebenga A."/>
            <person name="Kun R.S."/>
            <person name="Lubbers R.J."/>
            <person name="Makela M.R."/>
            <person name="Barry K."/>
            <person name="Chovatia M."/>
            <person name="Clum A."/>
            <person name="Daum C."/>
            <person name="Haridas S."/>
            <person name="He G."/>
            <person name="LaButti K."/>
            <person name="Lipzen A."/>
            <person name="Mondo S."/>
            <person name="Pangilinan J."/>
            <person name="Riley R."/>
            <person name="Salamov A."/>
            <person name="Simmons B.A."/>
            <person name="Magnuson J.K."/>
            <person name="Henrissat B."/>
            <person name="Mortensen U.H."/>
            <person name="Larsen T.O."/>
            <person name="De vries R.P."/>
            <person name="Grigoriev I.V."/>
            <person name="Machida M."/>
            <person name="Baker S.E."/>
            <person name="Andersen M.R."/>
        </authorList>
    </citation>
    <scope>NUCLEOTIDE SEQUENCE [LARGE SCALE GENOMIC DNA]</scope>
    <source>
        <strain evidence="2 3">CBS 126849</strain>
    </source>
</reference>
<proteinExistence type="predicted"/>